<dbReference type="Gramene" id="Tc06v2_t003680.1">
    <property type="protein sequence ID" value="Tc06v2_p003680.1"/>
    <property type="gene ID" value="Tc06v2_g003680"/>
</dbReference>
<feature type="chain" id="PRO_5044214581" evidence="2">
    <location>
        <begin position="30"/>
        <end position="243"/>
    </location>
</feature>
<reference evidence="4" key="2">
    <citation type="submission" date="2025-08" db="UniProtKB">
        <authorList>
            <consortium name="RefSeq"/>
        </authorList>
    </citation>
    <scope>IDENTIFICATION</scope>
</reference>
<feature type="region of interest" description="Disordered" evidence="1">
    <location>
        <begin position="73"/>
        <end position="108"/>
    </location>
</feature>
<dbReference type="KEGG" id="tcc:18595475"/>
<dbReference type="AlphaFoldDB" id="A0AB32WFE0"/>
<evidence type="ECO:0000256" key="2">
    <source>
        <dbReference type="SAM" id="SignalP"/>
    </source>
</evidence>
<name>A0AB32WFE0_THECC</name>
<gene>
    <name evidence="4" type="primary">LOC18595475</name>
</gene>
<dbReference type="GeneID" id="18595475"/>
<feature type="region of interest" description="Disordered" evidence="1">
    <location>
        <begin position="124"/>
        <end position="157"/>
    </location>
</feature>
<proteinExistence type="predicted"/>
<dbReference type="RefSeq" id="XP_017978257.1">
    <property type="nucleotide sequence ID" value="XM_018122768.1"/>
</dbReference>
<sequence>MASSTTIMMSSLLLTSLALLGLLATAIKARPLPPENSRNKFMIIMINNVGNSTKTRDTTRIDHCDHMTEFSIEGKITPRPPSPKSSPPTHQVMSYPAPKPSTPTPQLELVSSCAEGSPCNSLISLSANFGKNPKSPPSPNPAPSKHQGELEQPIQQRSSPEFQLISMFTNFGKTPKSPPSPKPAPSKHQGIIERPITQKSRPDFQLISMFTNFGKTPISPPSPKPAPPKNQGMIEQLMQRRSP</sequence>
<evidence type="ECO:0000313" key="3">
    <source>
        <dbReference type="Proteomes" id="UP000694886"/>
    </source>
</evidence>
<protein>
    <submittedName>
        <fullName evidence="4">Extensin</fullName>
    </submittedName>
</protein>
<keyword evidence="2" id="KW-0732">Signal</keyword>
<dbReference type="Proteomes" id="UP000694886">
    <property type="component" value="Chromosome 6"/>
</dbReference>
<organism evidence="3 4">
    <name type="scientific">Theobroma cacao</name>
    <name type="common">Cacao</name>
    <name type="synonym">Cocoa</name>
    <dbReference type="NCBI Taxonomy" id="3641"/>
    <lineage>
        <taxon>Eukaryota</taxon>
        <taxon>Viridiplantae</taxon>
        <taxon>Streptophyta</taxon>
        <taxon>Embryophyta</taxon>
        <taxon>Tracheophyta</taxon>
        <taxon>Spermatophyta</taxon>
        <taxon>Magnoliopsida</taxon>
        <taxon>eudicotyledons</taxon>
        <taxon>Gunneridae</taxon>
        <taxon>Pentapetalae</taxon>
        <taxon>rosids</taxon>
        <taxon>malvids</taxon>
        <taxon>Malvales</taxon>
        <taxon>Malvaceae</taxon>
        <taxon>Byttnerioideae</taxon>
        <taxon>Theobroma</taxon>
    </lineage>
</organism>
<feature type="signal peptide" evidence="2">
    <location>
        <begin position="1"/>
        <end position="29"/>
    </location>
</feature>
<reference evidence="3" key="1">
    <citation type="journal article" date="1997" name="Nucleic Acids Res.">
        <title>tRNAscan-SE: a program for improved detection of transfer RNA genes in genomic sequence.</title>
        <authorList>
            <person name="Lowe T.M."/>
            <person name="Eddy S.R."/>
        </authorList>
    </citation>
    <scope>NUCLEOTIDE SEQUENCE [LARGE SCALE GENOMIC DNA]</scope>
    <source>
        <strain evidence="3">r\B97-61/B2</strain>
    </source>
</reference>
<evidence type="ECO:0000313" key="4">
    <source>
        <dbReference type="RefSeq" id="XP_017978257.1"/>
    </source>
</evidence>
<feature type="region of interest" description="Disordered" evidence="1">
    <location>
        <begin position="171"/>
        <end position="243"/>
    </location>
</feature>
<accession>A0AB32WFE0</accession>
<feature type="compositionally biased region" description="Pro residues" evidence="1">
    <location>
        <begin position="218"/>
        <end position="228"/>
    </location>
</feature>
<evidence type="ECO:0000256" key="1">
    <source>
        <dbReference type="SAM" id="MobiDB-lite"/>
    </source>
</evidence>